<evidence type="ECO:0000313" key="2">
    <source>
        <dbReference type="Proteomes" id="UP000828251"/>
    </source>
</evidence>
<comment type="caution">
    <text evidence="1">The sequence shown here is derived from an EMBL/GenBank/DDBJ whole genome shotgun (WGS) entry which is preliminary data.</text>
</comment>
<sequence length="62" mass="7192">MMMMTEAEDGQSLLNHFKGKASEDPMNAPSHLSNLNQNADFHALFHKFMQGCKFEIEFEKTW</sequence>
<accession>A0A9D3VRP4</accession>
<gene>
    <name evidence="1" type="ORF">J1N35_018685</name>
</gene>
<organism evidence="1 2">
    <name type="scientific">Gossypium stocksii</name>
    <dbReference type="NCBI Taxonomy" id="47602"/>
    <lineage>
        <taxon>Eukaryota</taxon>
        <taxon>Viridiplantae</taxon>
        <taxon>Streptophyta</taxon>
        <taxon>Embryophyta</taxon>
        <taxon>Tracheophyta</taxon>
        <taxon>Spermatophyta</taxon>
        <taxon>Magnoliopsida</taxon>
        <taxon>eudicotyledons</taxon>
        <taxon>Gunneridae</taxon>
        <taxon>Pentapetalae</taxon>
        <taxon>rosids</taxon>
        <taxon>malvids</taxon>
        <taxon>Malvales</taxon>
        <taxon>Malvaceae</taxon>
        <taxon>Malvoideae</taxon>
        <taxon>Gossypium</taxon>
    </lineage>
</organism>
<proteinExistence type="predicted"/>
<name>A0A9D3VRP4_9ROSI</name>
<evidence type="ECO:0000313" key="1">
    <source>
        <dbReference type="EMBL" id="KAH1091428.1"/>
    </source>
</evidence>
<dbReference type="Proteomes" id="UP000828251">
    <property type="component" value="Unassembled WGS sequence"/>
</dbReference>
<dbReference type="EMBL" id="JAIQCV010000006">
    <property type="protein sequence ID" value="KAH1091428.1"/>
    <property type="molecule type" value="Genomic_DNA"/>
</dbReference>
<keyword evidence="2" id="KW-1185">Reference proteome</keyword>
<protein>
    <submittedName>
        <fullName evidence="1">Uncharacterized protein</fullName>
    </submittedName>
</protein>
<dbReference type="AlphaFoldDB" id="A0A9D3VRP4"/>
<reference evidence="1 2" key="1">
    <citation type="journal article" date="2021" name="Plant Biotechnol. J.">
        <title>Multi-omics assisted identification of the key and species-specific regulatory components of drought-tolerant mechanisms in Gossypium stocksii.</title>
        <authorList>
            <person name="Yu D."/>
            <person name="Ke L."/>
            <person name="Zhang D."/>
            <person name="Wu Y."/>
            <person name="Sun Y."/>
            <person name="Mei J."/>
            <person name="Sun J."/>
            <person name="Sun Y."/>
        </authorList>
    </citation>
    <scope>NUCLEOTIDE SEQUENCE [LARGE SCALE GENOMIC DNA]</scope>
    <source>
        <strain evidence="2">cv. E1</strain>
        <tissue evidence="1">Leaf</tissue>
    </source>
</reference>